<reference evidence="7" key="1">
    <citation type="submission" date="2020-01" db="EMBL/GenBank/DDBJ databases">
        <authorList>
            <person name="Mishra B."/>
        </authorList>
    </citation>
    <scope>NUCLEOTIDE SEQUENCE [LARGE SCALE GENOMIC DNA]</scope>
</reference>
<keyword evidence="3 6" id="KW-0713">Self-incompatibility</keyword>
<evidence type="ECO:0000256" key="4">
    <source>
        <dbReference type="ARBA" id="ARBA00022525"/>
    </source>
</evidence>
<dbReference type="GO" id="GO:0060320">
    <property type="term" value="P:rejection of self pollen"/>
    <property type="evidence" value="ECO:0007669"/>
    <property type="project" value="UniProtKB-KW"/>
</dbReference>
<evidence type="ECO:0000256" key="1">
    <source>
        <dbReference type="ARBA" id="ARBA00004613"/>
    </source>
</evidence>
<evidence type="ECO:0000256" key="6">
    <source>
        <dbReference type="RuleBase" id="RU367044"/>
    </source>
</evidence>
<evidence type="ECO:0000256" key="3">
    <source>
        <dbReference type="ARBA" id="ARBA00022471"/>
    </source>
</evidence>
<feature type="chain" id="PRO_5025707365" description="S-protein homolog" evidence="6">
    <location>
        <begin position="22"/>
        <end position="134"/>
    </location>
</feature>
<gene>
    <name evidence="7" type="ORF">MERR_LOCUS25025</name>
</gene>
<proteinExistence type="inferred from homology"/>
<dbReference type="Proteomes" id="UP000467841">
    <property type="component" value="Unassembled WGS sequence"/>
</dbReference>
<keyword evidence="5 6" id="KW-0732">Signal</keyword>
<protein>
    <recommendedName>
        <fullName evidence="6">S-protein homolog</fullName>
    </recommendedName>
</protein>
<dbReference type="AlphaFoldDB" id="A0A6D2JCY6"/>
<comment type="subcellular location">
    <subcellularLocation>
        <location evidence="1 6">Secreted</location>
    </subcellularLocation>
</comment>
<accession>A0A6D2JCY6</accession>
<keyword evidence="4 6" id="KW-0964">Secreted</keyword>
<evidence type="ECO:0000256" key="2">
    <source>
        <dbReference type="ARBA" id="ARBA00005581"/>
    </source>
</evidence>
<organism evidence="7 8">
    <name type="scientific">Microthlaspi erraticum</name>
    <dbReference type="NCBI Taxonomy" id="1685480"/>
    <lineage>
        <taxon>Eukaryota</taxon>
        <taxon>Viridiplantae</taxon>
        <taxon>Streptophyta</taxon>
        <taxon>Embryophyta</taxon>
        <taxon>Tracheophyta</taxon>
        <taxon>Spermatophyta</taxon>
        <taxon>Magnoliopsida</taxon>
        <taxon>eudicotyledons</taxon>
        <taxon>Gunneridae</taxon>
        <taxon>Pentapetalae</taxon>
        <taxon>rosids</taxon>
        <taxon>malvids</taxon>
        <taxon>Brassicales</taxon>
        <taxon>Brassicaceae</taxon>
        <taxon>Coluteocarpeae</taxon>
        <taxon>Microthlaspi</taxon>
    </lineage>
</organism>
<evidence type="ECO:0000313" key="7">
    <source>
        <dbReference type="EMBL" id="CAA7037790.1"/>
    </source>
</evidence>
<comment type="caution">
    <text evidence="7">The sequence shown here is derived from an EMBL/GenBank/DDBJ whole genome shotgun (WGS) entry which is preliminary data.</text>
</comment>
<dbReference type="GO" id="GO:0005576">
    <property type="term" value="C:extracellular region"/>
    <property type="evidence" value="ECO:0007669"/>
    <property type="project" value="UniProtKB-SubCell"/>
</dbReference>
<dbReference type="EMBL" id="CACVBM020001182">
    <property type="protein sequence ID" value="CAA7037790.1"/>
    <property type="molecule type" value="Genomic_DNA"/>
</dbReference>
<dbReference type="PANTHER" id="PTHR31232:SF26">
    <property type="entry name" value="S-PROTEIN HOMOLOG-RELATED"/>
    <property type="match status" value="1"/>
</dbReference>
<dbReference type="PANTHER" id="PTHR31232">
    <property type="match status" value="1"/>
</dbReference>
<name>A0A6D2JCY6_9BRAS</name>
<dbReference type="InterPro" id="IPR010264">
    <property type="entry name" value="Self-incomp_S1"/>
</dbReference>
<evidence type="ECO:0000313" key="8">
    <source>
        <dbReference type="Proteomes" id="UP000467841"/>
    </source>
</evidence>
<dbReference type="OrthoDB" id="1727555at2759"/>
<keyword evidence="8" id="KW-1185">Reference proteome</keyword>
<comment type="similarity">
    <text evidence="2 6">Belongs to the plant self-incompatibility (S1) protein family.</text>
</comment>
<evidence type="ECO:0000256" key="5">
    <source>
        <dbReference type="ARBA" id="ARBA00022729"/>
    </source>
</evidence>
<dbReference type="Pfam" id="PF05938">
    <property type="entry name" value="Self-incomp_S1"/>
    <property type="match status" value="1"/>
</dbReference>
<feature type="signal peptide" evidence="6">
    <location>
        <begin position="1"/>
        <end position="21"/>
    </location>
</feature>
<sequence>MKNISIFLFVFALCFIDKAYGGHKTTLLFRNGFNHGRWLKVHCKSGDDDMGEKFLPPNSPNDYDFSFNTNVAGSTLFWCTLSKGPDYKIRKTFDAYKQESWKEHETSYHYVAKDDGIYHNTLKNFKLRKVYDWN</sequence>